<feature type="transmembrane region" description="Helical" evidence="1">
    <location>
        <begin position="14"/>
        <end position="39"/>
    </location>
</feature>
<dbReference type="Proteomes" id="UP000315724">
    <property type="component" value="Chromosome"/>
</dbReference>
<proteinExistence type="predicted"/>
<feature type="transmembrane region" description="Helical" evidence="1">
    <location>
        <begin position="484"/>
        <end position="503"/>
    </location>
</feature>
<keyword evidence="1" id="KW-0472">Membrane</keyword>
<dbReference type="KEGG" id="tpol:Mal48_29930"/>
<keyword evidence="3" id="KW-1185">Reference proteome</keyword>
<name>A0A517QQ24_9PLAN</name>
<dbReference type="AlphaFoldDB" id="A0A517QQ24"/>
<dbReference type="PANTHER" id="PTHR43471:SF10">
    <property type="entry name" value="SLL1107 PROTEIN"/>
    <property type="match status" value="1"/>
</dbReference>
<gene>
    <name evidence="2" type="ORF">Mal48_29930</name>
</gene>
<accession>A0A517QQ24</accession>
<evidence type="ECO:0000313" key="2">
    <source>
        <dbReference type="EMBL" id="QDT33738.1"/>
    </source>
</evidence>
<keyword evidence="1" id="KW-0812">Transmembrane</keyword>
<feature type="transmembrane region" description="Helical" evidence="1">
    <location>
        <begin position="386"/>
        <end position="406"/>
    </location>
</feature>
<feature type="transmembrane region" description="Helical" evidence="1">
    <location>
        <begin position="113"/>
        <end position="137"/>
    </location>
</feature>
<dbReference type="RefSeq" id="WP_145200531.1">
    <property type="nucleotide sequence ID" value="NZ_CP036267.1"/>
</dbReference>
<feature type="transmembrane region" description="Helical" evidence="1">
    <location>
        <begin position="515"/>
        <end position="539"/>
    </location>
</feature>
<evidence type="ECO:0000256" key="1">
    <source>
        <dbReference type="SAM" id="Phobius"/>
    </source>
</evidence>
<sequence length="549" mass="61029">MSIEPPSFDVAAALLNWVIAIVACSIIGLAAGFAGSLAYRGTSGPRVFWNTLKRGFRDLTRLSLSRIGAIASLTIKEAISRKAFVIGLLFLLLFMFGGWFLSSSDAEKPALPYITFVMTIMYFLLNLMAILISCWGLPADIKAKSMHTVVTKPVRRSEIVIGRIVGYSGVVLSVLAVTSIFGYVWIQRQVPQQAKDQLIARVPAYGSLSFLTRTGQPSETGTNVGDIWEYRGYIEGLSKARAIWKFDNLDTAELRKRGEIRFEQKFEAFRTYKGDIEEQTRYQITLVNPTTKLRVPIEKSYPVAEHKQDPELSVVVIPGEIEYQESYEVGANAKVANLFDDLIDNGSLTVEVACIDDQQYIGCAEGDLFVRMEDRSFLSSYLKANIGLAFMLVLVVSIGTTSSCFVKGPVSTLLTGSMIIMGNVIYEFVNEAVKQQQERQDGKVIGGGMLESIYRLVTGMNQTSPLPDNLGIAKDIIERLDQTVFNILFVVRSVIPDFTFFSMNKYTANGYDVPWTGALLPSILITLGFLFPLIILGYFSLQLRELEHK</sequence>
<evidence type="ECO:0000313" key="3">
    <source>
        <dbReference type="Proteomes" id="UP000315724"/>
    </source>
</evidence>
<dbReference type="OrthoDB" id="231083at2"/>
<reference evidence="2 3" key="1">
    <citation type="submission" date="2019-02" db="EMBL/GenBank/DDBJ databases">
        <title>Deep-cultivation of Planctomycetes and their phenomic and genomic characterization uncovers novel biology.</title>
        <authorList>
            <person name="Wiegand S."/>
            <person name="Jogler M."/>
            <person name="Boedeker C."/>
            <person name="Pinto D."/>
            <person name="Vollmers J."/>
            <person name="Rivas-Marin E."/>
            <person name="Kohn T."/>
            <person name="Peeters S.H."/>
            <person name="Heuer A."/>
            <person name="Rast P."/>
            <person name="Oberbeckmann S."/>
            <person name="Bunk B."/>
            <person name="Jeske O."/>
            <person name="Meyerdierks A."/>
            <person name="Storesund J.E."/>
            <person name="Kallscheuer N."/>
            <person name="Luecker S."/>
            <person name="Lage O.M."/>
            <person name="Pohl T."/>
            <person name="Merkel B.J."/>
            <person name="Hornburger P."/>
            <person name="Mueller R.-W."/>
            <person name="Bruemmer F."/>
            <person name="Labrenz M."/>
            <person name="Spormann A.M."/>
            <person name="Op den Camp H."/>
            <person name="Overmann J."/>
            <person name="Amann R."/>
            <person name="Jetten M.S.M."/>
            <person name="Mascher T."/>
            <person name="Medema M.H."/>
            <person name="Devos D.P."/>
            <person name="Kaster A.-K."/>
            <person name="Ovreas L."/>
            <person name="Rohde M."/>
            <person name="Galperin M.Y."/>
            <person name="Jogler C."/>
        </authorList>
    </citation>
    <scope>NUCLEOTIDE SEQUENCE [LARGE SCALE GENOMIC DNA]</scope>
    <source>
        <strain evidence="2 3">Mal48</strain>
    </source>
</reference>
<dbReference type="PANTHER" id="PTHR43471">
    <property type="entry name" value="ABC TRANSPORTER PERMEASE"/>
    <property type="match status" value="1"/>
</dbReference>
<feature type="transmembrane region" description="Helical" evidence="1">
    <location>
        <begin position="164"/>
        <end position="186"/>
    </location>
</feature>
<protein>
    <submittedName>
        <fullName evidence="2">ABC-2 family transporter protein</fullName>
    </submittedName>
</protein>
<feature type="transmembrane region" description="Helical" evidence="1">
    <location>
        <begin position="83"/>
        <end position="101"/>
    </location>
</feature>
<organism evidence="2 3">
    <name type="scientific">Thalassoglobus polymorphus</name>
    <dbReference type="NCBI Taxonomy" id="2527994"/>
    <lineage>
        <taxon>Bacteria</taxon>
        <taxon>Pseudomonadati</taxon>
        <taxon>Planctomycetota</taxon>
        <taxon>Planctomycetia</taxon>
        <taxon>Planctomycetales</taxon>
        <taxon>Planctomycetaceae</taxon>
        <taxon>Thalassoglobus</taxon>
    </lineage>
</organism>
<keyword evidence="1" id="KW-1133">Transmembrane helix</keyword>
<dbReference type="EMBL" id="CP036267">
    <property type="protein sequence ID" value="QDT33738.1"/>
    <property type="molecule type" value="Genomic_DNA"/>
</dbReference>